<feature type="binding site" description="axial binding residue" evidence="10">
    <location>
        <position position="469"/>
    </location>
    <ligand>
        <name>heme</name>
        <dbReference type="ChEBI" id="CHEBI:30413"/>
    </ligand>
    <ligandPart>
        <name>Fe</name>
        <dbReference type="ChEBI" id="CHEBI:18248"/>
    </ligandPart>
</feature>
<dbReference type="PRINTS" id="PR00465">
    <property type="entry name" value="EP450IV"/>
</dbReference>
<keyword evidence="7" id="KW-0560">Oxidoreductase</keyword>
<evidence type="ECO:0000256" key="8">
    <source>
        <dbReference type="ARBA" id="ARBA00023004"/>
    </source>
</evidence>
<name>A0A5C6G1T3_METRR</name>
<keyword evidence="8 10" id="KW-0408">Iron</keyword>
<dbReference type="PANTHER" id="PTHR46206:SF7">
    <property type="entry name" value="P450, PUTATIVE (EUROFUNG)-RELATED"/>
    <property type="match status" value="1"/>
</dbReference>
<reference evidence="12" key="1">
    <citation type="submission" date="2018-12" db="EMBL/GenBank/DDBJ databases">
        <title>The complete genome of Metarhizium rileyi, a key fungal pathogen of Lepidoptera.</title>
        <authorList>
            <person name="Binneck E."/>
            <person name="Lastra C.C.L."/>
            <person name="Sosa-Gomez D.R."/>
        </authorList>
    </citation>
    <scope>NUCLEOTIDE SEQUENCE [LARGE SCALE GENOMIC DNA]</scope>
    <source>
        <strain evidence="12">Cep018-CH2</strain>
    </source>
</reference>
<dbReference type="InterPro" id="IPR017795">
    <property type="entry name" value="ABBA_NscD-like"/>
</dbReference>
<comment type="caution">
    <text evidence="11">The sequence shown here is derived from an EMBL/GenBank/DDBJ whole genome shotgun (WGS) entry which is preliminary data.</text>
</comment>
<dbReference type="GO" id="GO:0016765">
    <property type="term" value="F:transferase activity, transferring alkyl or aryl (other than methyl) groups"/>
    <property type="evidence" value="ECO:0007669"/>
    <property type="project" value="InterPro"/>
</dbReference>
<keyword evidence="6 10" id="KW-0479">Metal-binding</keyword>
<organism evidence="11 12">
    <name type="scientific">Metarhizium rileyi (strain RCEF 4871)</name>
    <name type="common">Nomuraea rileyi</name>
    <dbReference type="NCBI Taxonomy" id="1649241"/>
    <lineage>
        <taxon>Eukaryota</taxon>
        <taxon>Fungi</taxon>
        <taxon>Dikarya</taxon>
        <taxon>Ascomycota</taxon>
        <taxon>Pezizomycotina</taxon>
        <taxon>Sordariomycetes</taxon>
        <taxon>Hypocreomycetidae</taxon>
        <taxon>Hypocreales</taxon>
        <taxon>Clavicipitaceae</taxon>
        <taxon>Metarhizium</taxon>
    </lineage>
</organism>
<dbReference type="InterPro" id="IPR036396">
    <property type="entry name" value="Cyt_P450_sf"/>
</dbReference>
<evidence type="ECO:0000256" key="7">
    <source>
        <dbReference type="ARBA" id="ARBA00023002"/>
    </source>
</evidence>
<dbReference type="Pfam" id="PF00067">
    <property type="entry name" value="p450"/>
    <property type="match status" value="1"/>
</dbReference>
<keyword evidence="4 10" id="KW-0349">Heme</keyword>
<dbReference type="Proteomes" id="UP000317257">
    <property type="component" value="Unassembled WGS sequence"/>
</dbReference>
<comment type="pathway">
    <text evidence="2">Secondary metabolite biosynthesis.</text>
</comment>
<dbReference type="InterPro" id="IPR033964">
    <property type="entry name" value="ABBA"/>
</dbReference>
<evidence type="ECO:0000256" key="10">
    <source>
        <dbReference type="PIRSR" id="PIRSR602403-1"/>
    </source>
</evidence>
<dbReference type="GO" id="GO:0016705">
    <property type="term" value="F:oxidoreductase activity, acting on paired donors, with incorporation or reduction of molecular oxygen"/>
    <property type="evidence" value="ECO:0007669"/>
    <property type="project" value="InterPro"/>
</dbReference>
<dbReference type="GO" id="GO:0009820">
    <property type="term" value="P:alkaloid metabolic process"/>
    <property type="evidence" value="ECO:0007669"/>
    <property type="project" value="InterPro"/>
</dbReference>
<evidence type="ECO:0000313" key="11">
    <source>
        <dbReference type="EMBL" id="TWU71197.1"/>
    </source>
</evidence>
<dbReference type="GO" id="GO:0020037">
    <property type="term" value="F:heme binding"/>
    <property type="evidence" value="ECO:0007669"/>
    <property type="project" value="InterPro"/>
</dbReference>
<keyword evidence="5 11" id="KW-0808">Transferase</keyword>
<dbReference type="InterPro" id="IPR001128">
    <property type="entry name" value="Cyt_P450"/>
</dbReference>
<dbReference type="EMBL" id="SBHS01000050">
    <property type="protein sequence ID" value="TWU71197.1"/>
    <property type="molecule type" value="Genomic_DNA"/>
</dbReference>
<proteinExistence type="inferred from homology"/>
<dbReference type="CDD" id="cd11041">
    <property type="entry name" value="CYP503A1-like"/>
    <property type="match status" value="1"/>
</dbReference>
<dbReference type="AlphaFoldDB" id="A0A5C6G1T3"/>
<evidence type="ECO:0000256" key="4">
    <source>
        <dbReference type="ARBA" id="ARBA00022617"/>
    </source>
</evidence>
<dbReference type="GO" id="GO:0004497">
    <property type="term" value="F:monooxygenase activity"/>
    <property type="evidence" value="ECO:0007669"/>
    <property type="project" value="UniProtKB-KW"/>
</dbReference>
<dbReference type="CDD" id="cd13929">
    <property type="entry name" value="PT-DMATS_CymD"/>
    <property type="match status" value="1"/>
</dbReference>
<evidence type="ECO:0000256" key="1">
    <source>
        <dbReference type="ARBA" id="ARBA00001971"/>
    </source>
</evidence>
<comment type="similarity">
    <text evidence="3">Belongs to the cytochrome P450 family.</text>
</comment>
<accession>A0A5C6G1T3</accession>
<dbReference type="InterPro" id="IPR002403">
    <property type="entry name" value="Cyt_P450_E_grp-IV"/>
</dbReference>
<sequence>MALHAANESSCLPDRFNLDSSWTSSFSGRFNSHVVAVLVSLLLGYVAYRSKQKGDIPSIRCWPSFFPTIFDRLSYNDQAPNLIKHGYKKGQQKLTIPQYRDRPFKLLKMDMDLVVIPLKYASELRAVTSDKLDPLTASFDDNAGDVTGILLGSELHTHAIQRRLTPRLPKIIPMIMDELTLSFKQVLPAEDDSWFPVNPYEMVLHLSSRAAARVFVGEPICRDEIFLKTTASYSRNVFDSISTSRRLGLLLTSFLGTWVPAVREAREQLLYIQTLLAGEVKRRRERPKETHDDFLQWCMDLARTEEEAEPMSLAHRTLGILSMAVVHTTAMASTHLLFDIISDADLADSLREEQKCLLKDGWDSITQQSMLEMKQLDSLMRESQRLNPVGEFTFRRIVRTPIVLSDGYRLEPGQQIAVLARSIHMDEENLSDAASFNPQRWVRQKHSAPTAFSNSSTANLNFGLGRYACPGRFIASYMIKSIMSRILLDCPLALLTPTHDFIMPGQTMPIANGDAAADPRDAQYWSHNFVSPLKSLLNAAGSYTIADQEAQVRLLEKHVLPNLGPRPSKANGPSFLTQSGSPLQLSLNASSNNCVRYCWEMLGASRQEGDDPLAIQAAQNIMASLAANFGLSTKWSSALLSAFAVNPKEAQKIVDMLPEWLQSFVPEGVEAAPLKRIPFALSAFDLKGSSISMKLYVNPKAKEIMTGTPAAGEVWNILRHLTPAFKPEAIEMLEKFFAGIPEPSPIELVGIDCVDEAHLSEARVKLYIHTRSNSFNTVRKYVTLGGIINDEETKTYLDKLHPIWHLLLQQPEGPVDDDFEKPINDSSMLCQKLYFSFELQPGKDFPNVKTYLPTWNYVRSDEETIQNYEEIFRLCGHPWGEEGVYKKIFTDAFGPATHGRKKPVHCDASYLFTQKKGVYQTLYFSPPLGDERDSQ</sequence>
<dbReference type="NCBIfam" id="TIGR03429">
    <property type="entry name" value="arom_pren_DMATS"/>
    <property type="match status" value="1"/>
</dbReference>
<protein>
    <submittedName>
        <fullName evidence="11">Aromatic prenyltransferase (DMATS family)</fullName>
    </submittedName>
</protein>
<evidence type="ECO:0000313" key="12">
    <source>
        <dbReference type="Proteomes" id="UP000317257"/>
    </source>
</evidence>
<evidence type="ECO:0000256" key="6">
    <source>
        <dbReference type="ARBA" id="ARBA00022723"/>
    </source>
</evidence>
<comment type="cofactor">
    <cofactor evidence="1 10">
        <name>heme</name>
        <dbReference type="ChEBI" id="CHEBI:30413"/>
    </cofactor>
</comment>
<gene>
    <name evidence="11" type="ORF">ED733_002184</name>
</gene>
<dbReference type="PANTHER" id="PTHR46206">
    <property type="entry name" value="CYTOCHROME P450"/>
    <property type="match status" value="1"/>
</dbReference>
<dbReference type="SUPFAM" id="SSF48264">
    <property type="entry name" value="Cytochrome P450"/>
    <property type="match status" value="1"/>
</dbReference>
<evidence type="ECO:0000256" key="9">
    <source>
        <dbReference type="ARBA" id="ARBA00023033"/>
    </source>
</evidence>
<evidence type="ECO:0000256" key="3">
    <source>
        <dbReference type="ARBA" id="ARBA00010617"/>
    </source>
</evidence>
<evidence type="ECO:0000256" key="5">
    <source>
        <dbReference type="ARBA" id="ARBA00022679"/>
    </source>
</evidence>
<dbReference type="Gene3D" id="1.10.630.10">
    <property type="entry name" value="Cytochrome P450"/>
    <property type="match status" value="1"/>
</dbReference>
<dbReference type="GO" id="GO:0005506">
    <property type="term" value="F:iron ion binding"/>
    <property type="evidence" value="ECO:0007669"/>
    <property type="project" value="InterPro"/>
</dbReference>
<dbReference type="Pfam" id="PF11991">
    <property type="entry name" value="Trp_DMAT"/>
    <property type="match status" value="1"/>
</dbReference>
<evidence type="ECO:0000256" key="2">
    <source>
        <dbReference type="ARBA" id="ARBA00005179"/>
    </source>
</evidence>
<keyword evidence="9" id="KW-0503">Monooxygenase</keyword>
<dbReference type="SFLD" id="SFLDS00036">
    <property type="entry name" value="Aromatic_Prenyltransferase"/>
    <property type="match status" value="1"/>
</dbReference>